<evidence type="ECO:0000256" key="1">
    <source>
        <dbReference type="SAM" id="MobiDB-lite"/>
    </source>
</evidence>
<sequence>MASTVRSRRRRVTQPFRDRECERCDQEAQDSMSGVACCQVFDDRGTICEDSEISALLVSTDASSAENLASFSQDCCHAAVKEGEEEQIGKKRRSSSWSGLALPRLCGEKNVNAAGDACKKLGFVVTRKMRALSLDDNLHALSSRMKLLCSRDDSYLPLVASDCSISQLKNLAAAGNPSSRHHSNLNIDDQRSQSFDSRRYDLVGSPGPKFLLANRAAAREEQGESSFKCSASVPFKWEEAPGKPKPSLEKPDPTLQLPPRLSRSATLHKSAISSNFSQRRAQSVNHRQGLLLAAVPLAADGDSSSPAVQHGTADGKTVDPSSPTSILCGPDQSSASCSASSSDTISDSAVVSDAESGTTTNVANPAAVIEDCSKGGGSSVKVSITRSIERILHPDWLRSKRKKFRGSQDVEMWAPTLAAYFHSIEGSESAKDESASVPSSGQIVLLQRADEEGDVESDKVLKLDPGPGEIDQDRALGFEESAAAGGALYCGCASPRLAPSRFRLMRSASSSGQRRWMVTRIRRSSRLLQMFVFKAVRCAVQPRRKSPLESSKLVYHPVKN</sequence>
<dbReference type="Pfam" id="PF05097">
    <property type="entry name" value="DUF688"/>
    <property type="match status" value="1"/>
</dbReference>
<dbReference type="HOGENOM" id="CLU_487824_0_0_1"/>
<dbReference type="KEGG" id="smo:SELMODRAFT_413485"/>
<keyword evidence="3" id="KW-1185">Reference proteome</keyword>
<dbReference type="InterPro" id="IPR007789">
    <property type="entry name" value="DUF688"/>
</dbReference>
<protein>
    <submittedName>
        <fullName evidence="2">Uncharacterized protein</fullName>
    </submittedName>
</protein>
<accession>D8RPM3</accession>
<organism evidence="3">
    <name type="scientific">Selaginella moellendorffii</name>
    <name type="common">Spikemoss</name>
    <dbReference type="NCBI Taxonomy" id="88036"/>
    <lineage>
        <taxon>Eukaryota</taxon>
        <taxon>Viridiplantae</taxon>
        <taxon>Streptophyta</taxon>
        <taxon>Embryophyta</taxon>
        <taxon>Tracheophyta</taxon>
        <taxon>Lycopodiopsida</taxon>
        <taxon>Selaginellales</taxon>
        <taxon>Selaginellaceae</taxon>
        <taxon>Selaginella</taxon>
    </lineage>
</organism>
<dbReference type="OrthoDB" id="1934555at2759"/>
<name>D8RPM3_SELML</name>
<evidence type="ECO:0000313" key="2">
    <source>
        <dbReference type="EMBL" id="EFJ26277.1"/>
    </source>
</evidence>
<evidence type="ECO:0000313" key="3">
    <source>
        <dbReference type="Proteomes" id="UP000001514"/>
    </source>
</evidence>
<proteinExistence type="predicted"/>
<feature type="compositionally biased region" description="Basic and acidic residues" evidence="1">
    <location>
        <begin position="238"/>
        <end position="252"/>
    </location>
</feature>
<dbReference type="InParanoid" id="D8RPM3"/>
<gene>
    <name evidence="2" type="ORF">SELMODRAFT_413485</name>
</gene>
<dbReference type="Gramene" id="EFJ26277">
    <property type="protein sequence ID" value="EFJ26277"/>
    <property type="gene ID" value="SELMODRAFT_413485"/>
</dbReference>
<reference evidence="2 3" key="1">
    <citation type="journal article" date="2011" name="Science">
        <title>The Selaginella genome identifies genetic changes associated with the evolution of vascular plants.</title>
        <authorList>
            <person name="Banks J.A."/>
            <person name="Nishiyama T."/>
            <person name="Hasebe M."/>
            <person name="Bowman J.L."/>
            <person name="Gribskov M."/>
            <person name="dePamphilis C."/>
            <person name="Albert V.A."/>
            <person name="Aono N."/>
            <person name="Aoyama T."/>
            <person name="Ambrose B.A."/>
            <person name="Ashton N.W."/>
            <person name="Axtell M.J."/>
            <person name="Barker E."/>
            <person name="Barker M.S."/>
            <person name="Bennetzen J.L."/>
            <person name="Bonawitz N.D."/>
            <person name="Chapple C."/>
            <person name="Cheng C."/>
            <person name="Correa L.G."/>
            <person name="Dacre M."/>
            <person name="DeBarry J."/>
            <person name="Dreyer I."/>
            <person name="Elias M."/>
            <person name="Engstrom E.M."/>
            <person name="Estelle M."/>
            <person name="Feng L."/>
            <person name="Finet C."/>
            <person name="Floyd S.K."/>
            <person name="Frommer W.B."/>
            <person name="Fujita T."/>
            <person name="Gramzow L."/>
            <person name="Gutensohn M."/>
            <person name="Harholt J."/>
            <person name="Hattori M."/>
            <person name="Heyl A."/>
            <person name="Hirai T."/>
            <person name="Hiwatashi Y."/>
            <person name="Ishikawa M."/>
            <person name="Iwata M."/>
            <person name="Karol K.G."/>
            <person name="Koehler B."/>
            <person name="Kolukisaoglu U."/>
            <person name="Kubo M."/>
            <person name="Kurata T."/>
            <person name="Lalonde S."/>
            <person name="Li K."/>
            <person name="Li Y."/>
            <person name="Litt A."/>
            <person name="Lyons E."/>
            <person name="Manning G."/>
            <person name="Maruyama T."/>
            <person name="Michael T.P."/>
            <person name="Mikami K."/>
            <person name="Miyazaki S."/>
            <person name="Morinaga S."/>
            <person name="Murata T."/>
            <person name="Mueller-Roeber B."/>
            <person name="Nelson D.R."/>
            <person name="Obara M."/>
            <person name="Oguri Y."/>
            <person name="Olmstead R.G."/>
            <person name="Onodera N."/>
            <person name="Petersen B.L."/>
            <person name="Pils B."/>
            <person name="Prigge M."/>
            <person name="Rensing S.A."/>
            <person name="Riano-Pachon D.M."/>
            <person name="Roberts A.W."/>
            <person name="Sato Y."/>
            <person name="Scheller H.V."/>
            <person name="Schulz B."/>
            <person name="Schulz C."/>
            <person name="Shakirov E.V."/>
            <person name="Shibagaki N."/>
            <person name="Shinohara N."/>
            <person name="Shippen D.E."/>
            <person name="Soerensen I."/>
            <person name="Sotooka R."/>
            <person name="Sugimoto N."/>
            <person name="Sugita M."/>
            <person name="Sumikawa N."/>
            <person name="Tanurdzic M."/>
            <person name="Theissen G."/>
            <person name="Ulvskov P."/>
            <person name="Wakazuki S."/>
            <person name="Weng J.K."/>
            <person name="Willats W.W."/>
            <person name="Wipf D."/>
            <person name="Wolf P.G."/>
            <person name="Yang L."/>
            <person name="Zimmer A.D."/>
            <person name="Zhu Q."/>
            <person name="Mitros T."/>
            <person name="Hellsten U."/>
            <person name="Loque D."/>
            <person name="Otillar R."/>
            <person name="Salamov A."/>
            <person name="Schmutz J."/>
            <person name="Shapiro H."/>
            <person name="Lindquist E."/>
            <person name="Lucas S."/>
            <person name="Rokhsar D."/>
            <person name="Grigoriev I.V."/>
        </authorList>
    </citation>
    <scope>NUCLEOTIDE SEQUENCE [LARGE SCALE GENOMIC DNA]</scope>
</reference>
<feature type="region of interest" description="Disordered" evidence="1">
    <location>
        <begin position="238"/>
        <end position="259"/>
    </location>
</feature>
<dbReference type="EMBL" id="GL377585">
    <property type="protein sequence ID" value="EFJ26277.1"/>
    <property type="molecule type" value="Genomic_DNA"/>
</dbReference>
<feature type="region of interest" description="Disordered" evidence="1">
    <location>
        <begin position="301"/>
        <end position="342"/>
    </location>
</feature>
<dbReference type="Proteomes" id="UP000001514">
    <property type="component" value="Unassembled WGS sequence"/>
</dbReference>
<dbReference type="AlphaFoldDB" id="D8RPM3"/>
<dbReference type="PANTHER" id="PTHR34371">
    <property type="entry name" value="OS01G0551000 PROTEIN"/>
    <property type="match status" value="1"/>
</dbReference>
<feature type="compositionally biased region" description="Low complexity" evidence="1">
    <location>
        <begin position="331"/>
        <end position="342"/>
    </location>
</feature>
<dbReference type="PANTHER" id="PTHR34371:SF26">
    <property type="entry name" value="DUF4005 DOMAIN-CONTAINING PROTEIN"/>
    <property type="match status" value="1"/>
</dbReference>